<dbReference type="InterPro" id="IPR016161">
    <property type="entry name" value="Ald_DH/histidinol_DH"/>
</dbReference>
<dbReference type="InterPro" id="IPR029510">
    <property type="entry name" value="Ald_DH_CS_GLU"/>
</dbReference>
<dbReference type="Pfam" id="PF00171">
    <property type="entry name" value="Aldedh"/>
    <property type="match status" value="1"/>
</dbReference>
<dbReference type="PROSITE" id="PS00687">
    <property type="entry name" value="ALDEHYDE_DEHYDR_GLU"/>
    <property type="match status" value="1"/>
</dbReference>
<dbReference type="Gene3D" id="3.40.605.10">
    <property type="entry name" value="Aldehyde Dehydrogenase, Chain A, domain 1"/>
    <property type="match status" value="1"/>
</dbReference>
<feature type="domain" description="Aldehyde dehydrogenase" evidence="5">
    <location>
        <begin position="10"/>
        <end position="465"/>
    </location>
</feature>
<accession>A0A2N6SMT1</accession>
<reference evidence="6 7" key="1">
    <citation type="submission" date="2017-09" db="EMBL/GenBank/DDBJ databases">
        <title>Bacterial strain isolated from the female urinary microbiota.</title>
        <authorList>
            <person name="Thomas-White K."/>
            <person name="Kumar N."/>
            <person name="Forster S."/>
            <person name="Putonti C."/>
            <person name="Lawley T."/>
            <person name="Wolfe A.J."/>
        </authorList>
    </citation>
    <scope>NUCLEOTIDE SEQUENCE [LARGE SCALE GENOMIC DNA]</scope>
    <source>
        <strain evidence="6 7">UMB0852</strain>
    </source>
</reference>
<dbReference type="Proteomes" id="UP000235682">
    <property type="component" value="Unassembled WGS sequence"/>
</dbReference>
<dbReference type="GO" id="GO:0016620">
    <property type="term" value="F:oxidoreductase activity, acting on the aldehyde or oxo group of donors, NAD or NADP as acceptor"/>
    <property type="evidence" value="ECO:0007669"/>
    <property type="project" value="InterPro"/>
</dbReference>
<dbReference type="OrthoDB" id="9762913at2"/>
<protein>
    <submittedName>
        <fullName evidence="6">Aldehyde dehydrogenase family protein</fullName>
    </submittedName>
</protein>
<dbReference type="PANTHER" id="PTHR42804:SF1">
    <property type="entry name" value="ALDEHYDE DEHYDROGENASE-RELATED"/>
    <property type="match status" value="1"/>
</dbReference>
<evidence type="ECO:0000259" key="5">
    <source>
        <dbReference type="Pfam" id="PF00171"/>
    </source>
</evidence>
<dbReference type="EMBL" id="PNHE01000016">
    <property type="protein sequence ID" value="PMC58360.1"/>
    <property type="molecule type" value="Genomic_DNA"/>
</dbReference>
<evidence type="ECO:0000313" key="7">
    <source>
        <dbReference type="Proteomes" id="UP000235682"/>
    </source>
</evidence>
<feature type="active site" evidence="3">
    <location>
        <position position="243"/>
    </location>
</feature>
<keyword evidence="7" id="KW-1185">Reference proteome</keyword>
<name>A0A2N6SMT1_9LACT</name>
<organism evidence="6 7">
    <name type="scientific">Dolosicoccus paucivorans</name>
    <dbReference type="NCBI Taxonomy" id="84521"/>
    <lineage>
        <taxon>Bacteria</taxon>
        <taxon>Bacillati</taxon>
        <taxon>Bacillota</taxon>
        <taxon>Bacilli</taxon>
        <taxon>Lactobacillales</taxon>
        <taxon>Aerococcaceae</taxon>
        <taxon>Dolosicoccus</taxon>
    </lineage>
</organism>
<dbReference type="Gene3D" id="3.40.309.10">
    <property type="entry name" value="Aldehyde Dehydrogenase, Chain A, domain 2"/>
    <property type="match status" value="1"/>
</dbReference>
<proteinExistence type="inferred from homology"/>
<comment type="caution">
    <text evidence="6">The sequence shown here is derived from an EMBL/GenBank/DDBJ whole genome shotgun (WGS) entry which is preliminary data.</text>
</comment>
<evidence type="ECO:0000256" key="2">
    <source>
        <dbReference type="ARBA" id="ARBA00023002"/>
    </source>
</evidence>
<evidence type="ECO:0000256" key="4">
    <source>
        <dbReference type="RuleBase" id="RU003345"/>
    </source>
</evidence>
<dbReference type="SUPFAM" id="SSF53720">
    <property type="entry name" value="ALDH-like"/>
    <property type="match status" value="1"/>
</dbReference>
<dbReference type="AlphaFoldDB" id="A0A2N6SMT1"/>
<dbReference type="InterPro" id="IPR015590">
    <property type="entry name" value="Aldehyde_DH_dom"/>
</dbReference>
<dbReference type="RefSeq" id="WP_102227828.1">
    <property type="nucleotide sequence ID" value="NZ_PNFY01000020.1"/>
</dbReference>
<evidence type="ECO:0000313" key="6">
    <source>
        <dbReference type="EMBL" id="PMC58360.1"/>
    </source>
</evidence>
<dbReference type="InterPro" id="IPR016163">
    <property type="entry name" value="Ald_DH_C"/>
</dbReference>
<sequence length="467" mass="51571">MQAHYINGQWIQGEDREQIDVYNSYTGEVIQQIPQATKEEVDQAVKAANEAFRVWCNTSKEERAKYVKQIRDGIERNKEKLADIITQELGATKRTSLSGQVEKSCEEMDCLLDAFKDYSFEETLENALVVKEPYGVVSMITPWNYPLNQIQRKLTPALLTGNTVVVHPSSKTPLAAIELARIIDEETDLPKGVFNLILGRGGTSGDYLANHPNTQVISFTGSTKVGSHMYESAKDHIKQLVLELGGKSAMLLLEEGDVDLAVETTLNMLLGNVGQTCTVLSRLFIPSSIKEVVYQKITDFYENNVVLGDPADEKTTLGPLIDQNQKERVEEYIKVGLKEGARRLVGCSQVDLKGPFVDLTVFVDVTNDMKIAQEEIFGPVLSVITYDDLQTAINEVNDSDYGLSGAVVGPKEKAIKVARQLETGLVSVNNGRRNSSAPMGGHKLSGLGQEVGIYSLEDYLQTKSIFL</sequence>
<dbReference type="FunFam" id="3.40.605.10:FF:000007">
    <property type="entry name" value="NAD/NADP-dependent betaine aldehyde dehydrogenase"/>
    <property type="match status" value="1"/>
</dbReference>
<evidence type="ECO:0000256" key="1">
    <source>
        <dbReference type="ARBA" id="ARBA00009986"/>
    </source>
</evidence>
<dbReference type="STRING" id="84521.SAMN04487994_100617"/>
<dbReference type="InterPro" id="IPR016162">
    <property type="entry name" value="Ald_DH_N"/>
</dbReference>
<gene>
    <name evidence="6" type="ORF">CJ205_04735</name>
</gene>
<evidence type="ECO:0000256" key="3">
    <source>
        <dbReference type="PROSITE-ProRule" id="PRU10007"/>
    </source>
</evidence>
<dbReference type="PANTHER" id="PTHR42804">
    <property type="entry name" value="ALDEHYDE DEHYDROGENASE"/>
    <property type="match status" value="1"/>
</dbReference>
<comment type="similarity">
    <text evidence="1 4">Belongs to the aldehyde dehydrogenase family.</text>
</comment>
<keyword evidence="2 4" id="KW-0560">Oxidoreductase</keyword>